<evidence type="ECO:0000313" key="3">
    <source>
        <dbReference type="Proteomes" id="UP001195483"/>
    </source>
</evidence>
<gene>
    <name evidence="2" type="ORF">CHS0354_009160</name>
</gene>
<dbReference type="Pfam" id="PF03281">
    <property type="entry name" value="Mab-21"/>
    <property type="match status" value="1"/>
</dbReference>
<evidence type="ECO:0000313" key="2">
    <source>
        <dbReference type="EMBL" id="KAK3582103.1"/>
    </source>
</evidence>
<dbReference type="Gene3D" id="1.10.1410.40">
    <property type="match status" value="1"/>
</dbReference>
<evidence type="ECO:0000259" key="1">
    <source>
        <dbReference type="Pfam" id="PF03281"/>
    </source>
</evidence>
<proteinExistence type="predicted"/>
<dbReference type="SMART" id="SM01265">
    <property type="entry name" value="Mab-21"/>
    <property type="match status" value="1"/>
</dbReference>
<dbReference type="PANTHER" id="PTHR10656:SF69">
    <property type="entry name" value="MAB-21-LIKE HHH_H2TH-LIKE DOMAIN-CONTAINING PROTEIN"/>
    <property type="match status" value="1"/>
</dbReference>
<reference evidence="2" key="3">
    <citation type="submission" date="2023-05" db="EMBL/GenBank/DDBJ databases">
        <authorList>
            <person name="Smith C.H."/>
        </authorList>
    </citation>
    <scope>NUCLEOTIDE SEQUENCE</scope>
    <source>
        <strain evidence="2">CHS0354</strain>
        <tissue evidence="2">Mantle</tissue>
    </source>
</reference>
<keyword evidence="3" id="KW-1185">Reference proteome</keyword>
<accession>A0AAE0VKY0</accession>
<dbReference type="InterPro" id="IPR046903">
    <property type="entry name" value="Mab-21-like_nuc_Trfase"/>
</dbReference>
<organism evidence="2 3">
    <name type="scientific">Potamilus streckersoni</name>
    <dbReference type="NCBI Taxonomy" id="2493646"/>
    <lineage>
        <taxon>Eukaryota</taxon>
        <taxon>Metazoa</taxon>
        <taxon>Spiralia</taxon>
        <taxon>Lophotrochozoa</taxon>
        <taxon>Mollusca</taxon>
        <taxon>Bivalvia</taxon>
        <taxon>Autobranchia</taxon>
        <taxon>Heteroconchia</taxon>
        <taxon>Palaeoheterodonta</taxon>
        <taxon>Unionida</taxon>
        <taxon>Unionoidea</taxon>
        <taxon>Unionidae</taxon>
        <taxon>Ambleminae</taxon>
        <taxon>Lampsilini</taxon>
        <taxon>Potamilus</taxon>
    </lineage>
</organism>
<protein>
    <recommendedName>
        <fullName evidence="1">Mab-21-like nucleotidyltransferase domain-containing protein</fullName>
    </recommendedName>
</protein>
<comment type="caution">
    <text evidence="2">The sequence shown here is derived from an EMBL/GenBank/DDBJ whole genome shotgun (WGS) entry which is preliminary data.</text>
</comment>
<name>A0AAE0VKY0_9BIVA</name>
<dbReference type="Proteomes" id="UP001195483">
    <property type="component" value="Unassembled WGS sequence"/>
</dbReference>
<dbReference type="InterPro" id="IPR024810">
    <property type="entry name" value="MAB21L/cGLR"/>
</dbReference>
<reference evidence="2" key="1">
    <citation type="journal article" date="2021" name="Genome Biol. Evol.">
        <title>A High-Quality Reference Genome for a Parasitic Bivalve with Doubly Uniparental Inheritance (Bivalvia: Unionida).</title>
        <authorList>
            <person name="Smith C.H."/>
        </authorList>
    </citation>
    <scope>NUCLEOTIDE SEQUENCE</scope>
    <source>
        <strain evidence="2">CHS0354</strain>
    </source>
</reference>
<reference evidence="2" key="2">
    <citation type="journal article" date="2021" name="Genome Biol. Evol.">
        <title>Developing a high-quality reference genome for a parasitic bivalve with doubly uniparental inheritance (Bivalvia: Unionida).</title>
        <authorList>
            <person name="Smith C.H."/>
        </authorList>
    </citation>
    <scope>NUCLEOTIDE SEQUENCE</scope>
    <source>
        <strain evidence="2">CHS0354</strain>
        <tissue evidence="2">Mantle</tissue>
    </source>
</reference>
<sequence length="436" mass="51201">MTHQVPEHYCSVSERLSNILDNVGYSREDRDRTVTNATEFEVFSNMASALVRTPRVYIFGSRGEGSTGPGLQSDRDILYQDNMRTVITDLSQCQPEITNFLMVKDTHTHPGYAKIQPIIISPDYNQEVYSDVHITTESLNRCALSNTKHQYFGTESGPAYHQHHERKEFSVDRVHASRCSQWPQEGYEWFLRRRLNGWPTPIQIENARKYGCFVTTVGHPYSPECHLEWRLSFSIAERDITRSFEDTTMKVYILLKMIRKTYIELVVGDTFSSYHCKVCMIWMRERTPHELWRNEHLLQCLVLCIIQLYEWSATGFYPDYFIVTNNINAERLSEQNRYNTEELLQTQTSFCIIYLPSEISITPKPLRMEMFRSIGAPSELRKEHFDSWFDWGVVDSVVCLYFFLYLNFSRQGNDRHKEVAMYNMIHGFIHINSSDV</sequence>
<dbReference type="PANTHER" id="PTHR10656">
    <property type="entry name" value="CELL FATE DETERMINING PROTEIN MAB21-RELATED"/>
    <property type="match status" value="1"/>
</dbReference>
<dbReference type="EMBL" id="JAEAOA010000595">
    <property type="protein sequence ID" value="KAK3582103.1"/>
    <property type="molecule type" value="Genomic_DNA"/>
</dbReference>
<feature type="domain" description="Mab-21-like nucleotidyltransferase" evidence="1">
    <location>
        <begin position="148"/>
        <end position="240"/>
    </location>
</feature>
<dbReference type="AlphaFoldDB" id="A0AAE0VKY0"/>